<gene>
    <name evidence="2" type="ORF">TrRE_jg9933</name>
</gene>
<dbReference type="Pfam" id="PF25017">
    <property type="entry name" value="zf-C2HC_3"/>
    <property type="match status" value="1"/>
</dbReference>
<reference evidence="2" key="1">
    <citation type="submission" date="2022-07" db="EMBL/GenBank/DDBJ databases">
        <title>Genome analysis of Parmales, a sister group of diatoms, reveals the evolutionary specialization of diatoms from phago-mixotrophs to photoautotrophs.</title>
        <authorList>
            <person name="Ban H."/>
            <person name="Sato S."/>
            <person name="Yoshikawa S."/>
            <person name="Kazumasa Y."/>
            <person name="Nakamura Y."/>
            <person name="Ichinomiya M."/>
            <person name="Saitoh K."/>
            <person name="Sato N."/>
            <person name="Blanc-Mathieu R."/>
            <person name="Endo H."/>
            <person name="Kuwata A."/>
            <person name="Ogata H."/>
        </authorList>
    </citation>
    <scope>NUCLEOTIDE SEQUENCE</scope>
</reference>
<evidence type="ECO:0000313" key="3">
    <source>
        <dbReference type="Proteomes" id="UP001165082"/>
    </source>
</evidence>
<feature type="non-terminal residue" evidence="2">
    <location>
        <position position="1"/>
    </location>
</feature>
<name>A0A9W7DMJ5_9STRA</name>
<organism evidence="2 3">
    <name type="scientific">Triparma retinervis</name>
    <dbReference type="NCBI Taxonomy" id="2557542"/>
    <lineage>
        <taxon>Eukaryota</taxon>
        <taxon>Sar</taxon>
        <taxon>Stramenopiles</taxon>
        <taxon>Ochrophyta</taxon>
        <taxon>Bolidophyceae</taxon>
        <taxon>Parmales</taxon>
        <taxon>Triparmaceae</taxon>
        <taxon>Triparma</taxon>
    </lineage>
</organism>
<feature type="domain" description="C2HC zinc finger plants" evidence="1">
    <location>
        <begin position="66"/>
        <end position="102"/>
    </location>
</feature>
<accession>A0A9W7DMJ5</accession>
<evidence type="ECO:0000259" key="1">
    <source>
        <dbReference type="Pfam" id="PF25017"/>
    </source>
</evidence>
<dbReference type="AlphaFoldDB" id="A0A9W7DMJ5"/>
<comment type="caution">
    <text evidence="2">The sequence shown here is derived from an EMBL/GenBank/DDBJ whole genome shotgun (WGS) entry which is preliminary data.</text>
</comment>
<evidence type="ECO:0000313" key="2">
    <source>
        <dbReference type="EMBL" id="GMH47690.1"/>
    </source>
</evidence>
<protein>
    <recommendedName>
        <fullName evidence="1">C2HC zinc finger plants domain-containing protein</fullName>
    </recommendedName>
</protein>
<dbReference type="EMBL" id="BRXZ01000581">
    <property type="protein sequence ID" value="GMH47690.1"/>
    <property type="molecule type" value="Genomic_DNA"/>
</dbReference>
<dbReference type="OrthoDB" id="436688at2759"/>
<keyword evidence="3" id="KW-1185">Reference proteome</keyword>
<dbReference type="Proteomes" id="UP001165082">
    <property type="component" value="Unassembled WGS sequence"/>
</dbReference>
<proteinExistence type="predicted"/>
<dbReference type="InterPro" id="IPR056971">
    <property type="entry name" value="Znf-C2HC_3"/>
</dbReference>
<sequence>NSATVLASPGSSLATLLESVSISHGPKGVDYVMSKIREAIDHGIRGGEREDLETAEGAVEELLGRESILKDERAKEDILEAAFRDGSSVVCNICGGLIKRDRFFLILERTRWT</sequence>